<evidence type="ECO:0000256" key="2">
    <source>
        <dbReference type="ARBA" id="ARBA00022737"/>
    </source>
</evidence>
<reference evidence="6 7" key="1">
    <citation type="journal article" date="2019" name="Sci. Data">
        <title>Hybrid genome assembly and annotation of Danionella translucida.</title>
        <authorList>
            <person name="Kadobianskyi M."/>
            <person name="Schulze L."/>
            <person name="Schuelke M."/>
            <person name="Judkewitz B."/>
        </authorList>
    </citation>
    <scope>NUCLEOTIDE SEQUENCE [LARGE SCALE GENOMIC DNA]</scope>
    <source>
        <strain evidence="6 7">Bolton</strain>
    </source>
</reference>
<dbReference type="InterPro" id="IPR007111">
    <property type="entry name" value="NACHT_NTPase"/>
</dbReference>
<accession>A0A553PYV6</accession>
<feature type="domain" description="NACHT" evidence="5">
    <location>
        <begin position="89"/>
        <end position="228"/>
    </location>
</feature>
<keyword evidence="7" id="KW-1185">Reference proteome</keyword>
<dbReference type="InterPro" id="IPR041267">
    <property type="entry name" value="NLRP_HD2"/>
</dbReference>
<sequence length="1380" mass="153815">MTIHCFSYLDHLQRYTEALKVMIRENHARVTQAVVREIHLNDTWVYVKQKNPPRGKDRTLPPQSYLDSFEGEESDLKVSVESLLKTPGRILMLLGQAGSGKTLLVHCLGHSWSENTFPSIHLLFLLEFRHLNLISQDLSLKELLFLFYPAREDDDEQSTTVFDFIRSNPQKVCFILDGYDEFRGKLTNPTELRDITDPNISVPMADLISGLCSRKILPECTMLVTCRPRDVSDMFGSPGFIACELQGFDQSAVREYAEQFFRKKGEEFQKKAINLLMENRHFLSMSHVPGLCHICCVCVDYLFSSDGILEHQLPRSLTELYMQILMAYLKRFSGRGTCNGNLLKMNRTKVIEINQLALNGLEKSTLVFTENEVSPELQEFGVRSGILSRVMLKHQDGSSGCGFTFMHLTMQEFLAALHLMTSQNFTERQLKKKLNLKSRWTTKIDPKTVFTDSLTLYVCGLAADTCTSSLILLKGSEGASAWVQKRQGAVHDVLRGLAVSASQTGPKMVEWCRCVYETQDAELAKAICSRPQFELRNIRLNIIDMDSLAFVTTAADQAICLDFGGCSIDLECLETLPSFKNVDHLIFRSRKYDDKFAEALSAFLSKLKSLQQLDFISSALTDVGAAKLSRALKDCPKITHLNVSDNSLKDEGMRKIVETLSRLPNILSILMGKNSISTEGIITLVESVAACTSLKELHVEGNKEISISFSQTSNTMGLSNNSLGNEGLKKLLTLIPELEAVQQINVSENNVDMDGAVMLSSALFNQKHLRRVEASENGKKNMVLCVETSRSLTHSEIHHEYMTEMCKHLVKCEHPLEIEFSHVKLYEESVEKMMMFLPKMSSLRLLKHKAEAFIKFVPGKADEAVCKLTEYQLSNSNVKKLMKILESCPHLSELRLSQNLLKDEGVKTFVDYLPKLKITNSVSLSGNQLTQVGALHLVNSMNTCENVASVEVSLGPEDQSLIHFVQEHINRGTLRLSSNSLNRQGVFSLWNGLSELSTIQTIILRSNGLSRDQIEYFIKQFTSCNLQRDIRIEEPWLRGSAAVNLIANILSQQPCLRDISVQFENSSPALLSISFNDCDVEGLHLTALTLPIQKCKALQDLTLDLKAAAVEDVETLVEALPNTPALEHLSLLQCSDWTAAQGRKLMKSLSECTSLTEIRLDSVVLDEEGVTIISRTFGYLVSLRRLSLNNLRVVTSENFVNGSGMLPLLASFNGFRQMEEIDLSDNSLTDQAGEKLVTALSHCRALQKLQLSTNKLGPVTATKLAQVLPLLSQLSELNLSENPLGPLGAQALGEALVKSKSLKILHLTSIGSSDLVNVASSFKHSNGCSLEANKITTTGAIGIAKCLPSCSSIEVIRLWRNPVAKDDDNLKDQRLNFSSV</sequence>
<keyword evidence="2" id="KW-0677">Repeat</keyword>
<dbReference type="SUPFAM" id="SSF52540">
    <property type="entry name" value="P-loop containing nucleoside triphosphate hydrolases"/>
    <property type="match status" value="1"/>
</dbReference>
<dbReference type="Proteomes" id="UP000316079">
    <property type="component" value="Unassembled WGS sequence"/>
</dbReference>
<dbReference type="STRING" id="623744.A0A553PYV6"/>
<dbReference type="Gene3D" id="3.80.10.10">
    <property type="entry name" value="Ribonuclease Inhibitor"/>
    <property type="match status" value="3"/>
</dbReference>
<evidence type="ECO:0000313" key="7">
    <source>
        <dbReference type="Proteomes" id="UP000316079"/>
    </source>
</evidence>
<dbReference type="GO" id="GO:0005524">
    <property type="term" value="F:ATP binding"/>
    <property type="evidence" value="ECO:0007669"/>
    <property type="project" value="UniProtKB-KW"/>
</dbReference>
<dbReference type="PANTHER" id="PTHR47189:SF1">
    <property type="entry name" value="MHC CLASS II TRANSACTIVATOR"/>
    <property type="match status" value="1"/>
</dbReference>
<dbReference type="GO" id="GO:0045345">
    <property type="term" value="P:positive regulation of MHC class I biosynthetic process"/>
    <property type="evidence" value="ECO:0007669"/>
    <property type="project" value="TreeGrafter"/>
</dbReference>
<evidence type="ECO:0000256" key="1">
    <source>
        <dbReference type="ARBA" id="ARBA00022614"/>
    </source>
</evidence>
<dbReference type="SUPFAM" id="SSF52047">
    <property type="entry name" value="RNI-like"/>
    <property type="match status" value="3"/>
</dbReference>
<dbReference type="SMART" id="SM00368">
    <property type="entry name" value="LRR_RI"/>
    <property type="match status" value="10"/>
</dbReference>
<dbReference type="InterPro" id="IPR001611">
    <property type="entry name" value="Leu-rich_rpt"/>
</dbReference>
<comment type="caution">
    <text evidence="6">The sequence shown here is derived from an EMBL/GenBank/DDBJ whole genome shotgun (WGS) entry which is preliminary data.</text>
</comment>
<dbReference type="InterPro" id="IPR032675">
    <property type="entry name" value="LRR_dom_sf"/>
</dbReference>
<dbReference type="EMBL" id="SRMA01026534">
    <property type="protein sequence ID" value="TRY82868.1"/>
    <property type="molecule type" value="Genomic_DNA"/>
</dbReference>
<keyword evidence="3" id="KW-0547">Nucleotide-binding</keyword>
<proteinExistence type="predicted"/>
<dbReference type="GO" id="GO:0045348">
    <property type="term" value="P:positive regulation of MHC class II biosynthetic process"/>
    <property type="evidence" value="ECO:0007669"/>
    <property type="project" value="TreeGrafter"/>
</dbReference>
<dbReference type="PANTHER" id="PTHR47189">
    <property type="entry name" value="MHC CLASS II TRANSACTIVATOR"/>
    <property type="match status" value="1"/>
</dbReference>
<evidence type="ECO:0000256" key="4">
    <source>
        <dbReference type="ARBA" id="ARBA00022840"/>
    </source>
</evidence>
<evidence type="ECO:0000256" key="3">
    <source>
        <dbReference type="ARBA" id="ARBA00022741"/>
    </source>
</evidence>
<dbReference type="Gene3D" id="3.40.50.300">
    <property type="entry name" value="P-loop containing nucleotide triphosphate hydrolases"/>
    <property type="match status" value="1"/>
</dbReference>
<dbReference type="PROSITE" id="PS50837">
    <property type="entry name" value="NACHT"/>
    <property type="match status" value="1"/>
</dbReference>
<organism evidence="6 7">
    <name type="scientific">Danionella cerebrum</name>
    <dbReference type="NCBI Taxonomy" id="2873325"/>
    <lineage>
        <taxon>Eukaryota</taxon>
        <taxon>Metazoa</taxon>
        <taxon>Chordata</taxon>
        <taxon>Craniata</taxon>
        <taxon>Vertebrata</taxon>
        <taxon>Euteleostomi</taxon>
        <taxon>Actinopterygii</taxon>
        <taxon>Neopterygii</taxon>
        <taxon>Teleostei</taxon>
        <taxon>Ostariophysi</taxon>
        <taxon>Cypriniformes</taxon>
        <taxon>Danionidae</taxon>
        <taxon>Danioninae</taxon>
        <taxon>Danionella</taxon>
    </lineage>
</organism>
<keyword evidence="1" id="KW-0433">Leucine-rich repeat</keyword>
<gene>
    <name evidence="6" type="ORF">DNTS_022075</name>
</gene>
<dbReference type="InterPro" id="IPR027417">
    <property type="entry name" value="P-loop_NTPase"/>
</dbReference>
<evidence type="ECO:0000259" key="5">
    <source>
        <dbReference type="PROSITE" id="PS50837"/>
    </source>
</evidence>
<evidence type="ECO:0000313" key="6">
    <source>
        <dbReference type="EMBL" id="TRY82868.1"/>
    </source>
</evidence>
<dbReference type="Pfam" id="PF05729">
    <property type="entry name" value="NACHT"/>
    <property type="match status" value="1"/>
</dbReference>
<protein>
    <recommendedName>
        <fullName evidence="5">NACHT domain-containing protein</fullName>
    </recommendedName>
</protein>
<dbReference type="OrthoDB" id="120976at2759"/>
<dbReference type="Pfam" id="PF13516">
    <property type="entry name" value="LRR_6"/>
    <property type="match status" value="3"/>
</dbReference>
<dbReference type="Pfam" id="PF17776">
    <property type="entry name" value="NLRC4_HD2"/>
    <property type="match status" value="1"/>
</dbReference>
<keyword evidence="4" id="KW-0067">ATP-binding</keyword>
<name>A0A553PYV6_9TELE</name>
<dbReference type="GO" id="GO:0045944">
    <property type="term" value="P:positive regulation of transcription by RNA polymerase II"/>
    <property type="evidence" value="ECO:0007669"/>
    <property type="project" value="TreeGrafter"/>
</dbReference>